<keyword evidence="2" id="KW-1185">Reference proteome</keyword>
<comment type="caution">
    <text evidence="1">The sequence shown here is derived from an EMBL/GenBank/DDBJ whole genome shotgun (WGS) entry which is preliminary data.</text>
</comment>
<organism evidence="1 2">
    <name type="scientific">Paenibacillus aestuarii</name>
    <dbReference type="NCBI Taxonomy" id="516965"/>
    <lineage>
        <taxon>Bacteria</taxon>
        <taxon>Bacillati</taxon>
        <taxon>Bacillota</taxon>
        <taxon>Bacilli</taxon>
        <taxon>Bacillales</taxon>
        <taxon>Paenibacillaceae</taxon>
        <taxon>Paenibacillus</taxon>
    </lineage>
</organism>
<dbReference type="GO" id="GO:0016491">
    <property type="term" value="F:oxidoreductase activity"/>
    <property type="evidence" value="ECO:0007669"/>
    <property type="project" value="UniProtKB-KW"/>
</dbReference>
<dbReference type="Pfam" id="PF13618">
    <property type="entry name" value="Gluconate_2-dh3"/>
    <property type="match status" value="1"/>
</dbReference>
<sequence length="197" mass="22828">MEHRSHYPAYDVTTEQEHWDAHTRSIVNARMVREHHYHFLNHLEAETLRVWCSLLMDDKRGEVIQFVLCHIDQSLSDHKGESQRKTGVPAAKILLREGLKAIDQTGWSANSCPFFELDENSQRQIMQQISENVYPQSETWDGIPQKELFQKILTLTVEAYYSHPLVWSEIGFGGPAYPRGYVRAAIGQHDPWEATKP</sequence>
<proteinExistence type="predicted"/>
<gene>
    <name evidence="1" type="ORF">ACFPOG_21940</name>
</gene>
<evidence type="ECO:0000313" key="2">
    <source>
        <dbReference type="Proteomes" id="UP001596044"/>
    </source>
</evidence>
<dbReference type="EMBL" id="JBHSMJ010000029">
    <property type="protein sequence ID" value="MFC5450920.1"/>
    <property type="molecule type" value="Genomic_DNA"/>
</dbReference>
<dbReference type="RefSeq" id="WP_270878806.1">
    <property type="nucleotide sequence ID" value="NZ_JAQFVF010000022.1"/>
</dbReference>
<dbReference type="InterPro" id="IPR027056">
    <property type="entry name" value="Gluconate_2DH_su3"/>
</dbReference>
<dbReference type="EC" id="1.-.-.-" evidence="1"/>
<dbReference type="Proteomes" id="UP001596044">
    <property type="component" value="Unassembled WGS sequence"/>
</dbReference>
<keyword evidence="1" id="KW-0560">Oxidoreductase</keyword>
<evidence type="ECO:0000313" key="1">
    <source>
        <dbReference type="EMBL" id="MFC5450920.1"/>
    </source>
</evidence>
<name>A0ABW0KCA2_9BACL</name>
<protein>
    <submittedName>
        <fullName evidence="1">Gluconate 2-dehydrogenase subunit 3 family protein</fullName>
        <ecNumber evidence="1">1.-.-.-</ecNumber>
    </submittedName>
</protein>
<reference evidence="2" key="1">
    <citation type="journal article" date="2019" name="Int. J. Syst. Evol. Microbiol.">
        <title>The Global Catalogue of Microorganisms (GCM) 10K type strain sequencing project: providing services to taxonomists for standard genome sequencing and annotation.</title>
        <authorList>
            <consortium name="The Broad Institute Genomics Platform"/>
            <consortium name="The Broad Institute Genome Sequencing Center for Infectious Disease"/>
            <person name="Wu L."/>
            <person name="Ma J."/>
        </authorList>
    </citation>
    <scope>NUCLEOTIDE SEQUENCE [LARGE SCALE GENOMIC DNA]</scope>
    <source>
        <strain evidence="2">KACC 11904</strain>
    </source>
</reference>
<accession>A0ABW0KCA2</accession>